<dbReference type="NCBIfam" id="NF033894">
    <property type="entry name" value="Eex_IncN"/>
    <property type="match status" value="1"/>
</dbReference>
<protein>
    <recommendedName>
        <fullName evidence="3">EexN family lipoprotein</fullName>
    </recommendedName>
</protein>
<gene>
    <name evidence="1" type="ORF">EAH76_11820</name>
</gene>
<organism evidence="1 2">
    <name type="scientific">Sphingomonas glacialis</name>
    <dbReference type="NCBI Taxonomy" id="658225"/>
    <lineage>
        <taxon>Bacteria</taxon>
        <taxon>Pseudomonadati</taxon>
        <taxon>Pseudomonadota</taxon>
        <taxon>Alphaproteobacteria</taxon>
        <taxon>Sphingomonadales</taxon>
        <taxon>Sphingomonadaceae</taxon>
        <taxon>Sphingomonas</taxon>
    </lineage>
</organism>
<dbReference type="AlphaFoldDB" id="A0A502FVC7"/>
<evidence type="ECO:0000313" key="2">
    <source>
        <dbReference type="Proteomes" id="UP000319931"/>
    </source>
</evidence>
<reference evidence="1 2" key="1">
    <citation type="journal article" date="2019" name="Environ. Microbiol.">
        <title>Species interactions and distinct microbial communities in high Arctic permafrost affected cryosols are associated with the CH4 and CO2 gas fluxes.</title>
        <authorList>
            <person name="Altshuler I."/>
            <person name="Hamel J."/>
            <person name="Turney S."/>
            <person name="Magnuson E."/>
            <person name="Levesque R."/>
            <person name="Greer C."/>
            <person name="Whyte L.G."/>
        </authorList>
    </citation>
    <scope>NUCLEOTIDE SEQUENCE [LARGE SCALE GENOMIC DNA]</scope>
    <source>
        <strain evidence="1 2">E6.1</strain>
    </source>
</reference>
<proteinExistence type="predicted"/>
<comment type="caution">
    <text evidence="1">The sequence shown here is derived from an EMBL/GenBank/DDBJ whole genome shotgun (WGS) entry which is preliminary data.</text>
</comment>
<evidence type="ECO:0000313" key="1">
    <source>
        <dbReference type="EMBL" id="TPG53046.1"/>
    </source>
</evidence>
<evidence type="ECO:0008006" key="3">
    <source>
        <dbReference type="Google" id="ProtNLM"/>
    </source>
</evidence>
<sequence length="72" mass="7603">MLALLLATAGLLAGCAKPQPRAVRYFAAHLDEANGVASDCRTGAVRGEECQNADTALEADTAAKRFKHFRGN</sequence>
<dbReference type="InterPro" id="IPR047937">
    <property type="entry name" value="Eex_IncN-like"/>
</dbReference>
<name>A0A502FVC7_9SPHN</name>
<keyword evidence="2" id="KW-1185">Reference proteome</keyword>
<dbReference type="EMBL" id="RCZC01000003">
    <property type="protein sequence ID" value="TPG53046.1"/>
    <property type="molecule type" value="Genomic_DNA"/>
</dbReference>
<dbReference type="Proteomes" id="UP000319931">
    <property type="component" value="Unassembled WGS sequence"/>
</dbReference>
<accession>A0A502FVC7</accession>